<keyword evidence="5" id="KW-0732">Signal</keyword>
<dbReference type="Pfam" id="PF03856">
    <property type="entry name" value="SUN"/>
    <property type="match status" value="1"/>
</dbReference>
<keyword evidence="6" id="KW-0378">Hydrolase</keyword>
<evidence type="ECO:0000256" key="9">
    <source>
        <dbReference type="ARBA" id="ARBA00023316"/>
    </source>
</evidence>
<dbReference type="PANTHER" id="PTHR31316:SF0">
    <property type="entry name" value="SECRETED BETA-GLUCOSIDASE SIM1-RELATED"/>
    <property type="match status" value="1"/>
</dbReference>
<evidence type="ECO:0000256" key="3">
    <source>
        <dbReference type="ARBA" id="ARBA00022512"/>
    </source>
</evidence>
<evidence type="ECO:0000256" key="8">
    <source>
        <dbReference type="ARBA" id="ARBA00023295"/>
    </source>
</evidence>
<keyword evidence="3" id="KW-0134">Cell wall</keyword>
<dbReference type="GO" id="GO:0009277">
    <property type="term" value="C:fungal-type cell wall"/>
    <property type="evidence" value="ECO:0007669"/>
    <property type="project" value="TreeGrafter"/>
</dbReference>
<organism evidence="12 13">
    <name type="scientific">Tolypocladium capitatum</name>
    <dbReference type="NCBI Taxonomy" id="45235"/>
    <lineage>
        <taxon>Eukaryota</taxon>
        <taxon>Fungi</taxon>
        <taxon>Dikarya</taxon>
        <taxon>Ascomycota</taxon>
        <taxon>Pezizomycotina</taxon>
        <taxon>Sordariomycetes</taxon>
        <taxon>Hypocreomycetidae</taxon>
        <taxon>Hypocreales</taxon>
        <taxon>Ophiocordycipitaceae</taxon>
        <taxon>Tolypocladium</taxon>
    </lineage>
</organism>
<name>A0A2K3QF51_9HYPO</name>
<comment type="subcellular location">
    <subcellularLocation>
        <location evidence="1">Secreted</location>
        <location evidence="1">Cell wall</location>
    </subcellularLocation>
</comment>
<evidence type="ECO:0000256" key="10">
    <source>
        <dbReference type="ARBA" id="ARBA00023326"/>
    </source>
</evidence>
<accession>A0A2K3QF51</accession>
<keyword evidence="8" id="KW-0326">Glycosidase</keyword>
<feature type="compositionally biased region" description="Pro residues" evidence="11">
    <location>
        <begin position="111"/>
        <end position="132"/>
    </location>
</feature>
<dbReference type="PANTHER" id="PTHR31316">
    <property type="entry name" value="BETA-GLUCOSIDASE-LIKE PROTEIN NCA3, MITOCHONDRIAL-RELATED"/>
    <property type="match status" value="1"/>
</dbReference>
<evidence type="ECO:0000256" key="11">
    <source>
        <dbReference type="SAM" id="MobiDB-lite"/>
    </source>
</evidence>
<dbReference type="GO" id="GO:0031505">
    <property type="term" value="P:fungal-type cell wall organization"/>
    <property type="evidence" value="ECO:0007669"/>
    <property type="project" value="TreeGrafter"/>
</dbReference>
<comment type="similarity">
    <text evidence="2">Belongs to the SUN family.</text>
</comment>
<evidence type="ECO:0000313" key="12">
    <source>
        <dbReference type="EMBL" id="PNY26143.1"/>
    </source>
</evidence>
<keyword evidence="4" id="KW-0964">Secreted</keyword>
<evidence type="ECO:0000256" key="2">
    <source>
        <dbReference type="ARBA" id="ARBA00010579"/>
    </source>
</evidence>
<dbReference type="GO" id="GO:0000272">
    <property type="term" value="P:polysaccharide catabolic process"/>
    <property type="evidence" value="ECO:0007669"/>
    <property type="project" value="UniProtKB-KW"/>
</dbReference>
<reference evidence="12 13" key="1">
    <citation type="submission" date="2017-08" db="EMBL/GenBank/DDBJ databases">
        <title>Harnessing the power of phylogenomics to disentangle the directionality and signatures of interkingdom host jumping in the parasitic fungal genus Tolypocladium.</title>
        <authorList>
            <person name="Quandt C.A."/>
            <person name="Patterson W."/>
            <person name="Spatafora J.W."/>
        </authorList>
    </citation>
    <scope>NUCLEOTIDE SEQUENCE [LARGE SCALE GENOMIC DNA]</scope>
    <source>
        <strain evidence="12 13">CBS 113982</strain>
    </source>
</reference>
<dbReference type="InterPro" id="IPR051526">
    <property type="entry name" value="Beta-Glucosidase_SUN"/>
</dbReference>
<dbReference type="OrthoDB" id="5339822at2759"/>
<dbReference type="GO" id="GO:0009986">
    <property type="term" value="C:cell surface"/>
    <property type="evidence" value="ECO:0007669"/>
    <property type="project" value="TreeGrafter"/>
</dbReference>
<comment type="caution">
    <text evidence="12">The sequence shown here is derived from an EMBL/GenBank/DDBJ whole genome shotgun (WGS) entry which is preliminary data.</text>
</comment>
<feature type="region of interest" description="Disordered" evidence="11">
    <location>
        <begin position="107"/>
        <end position="140"/>
    </location>
</feature>
<protein>
    <submittedName>
        <fullName evidence="12">Secreted beta-glucosidase sun1</fullName>
    </submittedName>
</protein>
<evidence type="ECO:0000256" key="4">
    <source>
        <dbReference type="ARBA" id="ARBA00022525"/>
    </source>
</evidence>
<evidence type="ECO:0000313" key="13">
    <source>
        <dbReference type="Proteomes" id="UP000236621"/>
    </source>
</evidence>
<proteinExistence type="inferred from homology"/>
<dbReference type="AlphaFoldDB" id="A0A2K3QF51"/>
<evidence type="ECO:0000256" key="7">
    <source>
        <dbReference type="ARBA" id="ARBA00023277"/>
    </source>
</evidence>
<evidence type="ECO:0000256" key="1">
    <source>
        <dbReference type="ARBA" id="ARBA00004191"/>
    </source>
</evidence>
<sequence>MKNLINYTLAASLAAGAAAHSHNHLHRHVKKDAGSKVEKRQPDAVTEFVVGPTETVYQLGGLVVDVEKAKAGLNNGDYVVVGETTPTYAPPPPPPKPTKLAAEFVEKPSPSYAPPPPPATTSQPKPPPPKPSPSYSGGTGLNAPFPSGQLRCSQFPSQYGAVPLDWLNMGGWSGLQFVPGFSASSLSISSIITGIAGQSCAPGCMCSYACPSGYQKTQWPKAQGATKQSIGGIFCNPDGYLELTRDGSSTLCEPGAGGVNIQNDLSEVVSTCRTDYPGTESMVIPAIAQPGQQIALTNPVQDAYYIWDGLPTSAQYYVNKKGLGPKDACVWNSPSDPTGAGNWSPMNIGVGKAKDGITYLSIFPNLPTSNAQLDFNIEIKGDVNSPCSYINGQWSGGSNGCTTGMKPGGQATIRYF</sequence>
<keyword evidence="13" id="KW-1185">Reference proteome</keyword>
<gene>
    <name evidence="12" type="ORF">TCAP_03923</name>
</gene>
<keyword evidence="7" id="KW-0119">Carbohydrate metabolism</keyword>
<keyword evidence="10" id="KW-0624">Polysaccharide degradation</keyword>
<dbReference type="EMBL" id="NRSZ01000600">
    <property type="protein sequence ID" value="PNY26143.1"/>
    <property type="molecule type" value="Genomic_DNA"/>
</dbReference>
<dbReference type="STRING" id="45235.A0A2K3QF51"/>
<keyword evidence="9" id="KW-0961">Cell wall biogenesis/degradation</keyword>
<evidence type="ECO:0000256" key="6">
    <source>
        <dbReference type="ARBA" id="ARBA00022801"/>
    </source>
</evidence>
<dbReference type="InterPro" id="IPR005556">
    <property type="entry name" value="SUN"/>
</dbReference>
<dbReference type="GO" id="GO:0016798">
    <property type="term" value="F:hydrolase activity, acting on glycosyl bonds"/>
    <property type="evidence" value="ECO:0007669"/>
    <property type="project" value="UniProtKB-KW"/>
</dbReference>
<evidence type="ECO:0000256" key="5">
    <source>
        <dbReference type="ARBA" id="ARBA00022729"/>
    </source>
</evidence>
<dbReference type="Proteomes" id="UP000236621">
    <property type="component" value="Unassembled WGS sequence"/>
</dbReference>